<organism evidence="1 2">
    <name type="scientific">Flavobacterium rhamnosiphilum</name>
    <dbReference type="NCBI Taxonomy" id="2541724"/>
    <lineage>
        <taxon>Bacteria</taxon>
        <taxon>Pseudomonadati</taxon>
        <taxon>Bacteroidota</taxon>
        <taxon>Flavobacteriia</taxon>
        <taxon>Flavobacteriales</taxon>
        <taxon>Flavobacteriaceae</taxon>
        <taxon>Flavobacterium</taxon>
    </lineage>
</organism>
<keyword evidence="2" id="KW-1185">Reference proteome</keyword>
<gene>
    <name evidence="1" type="ORF">E0I26_05040</name>
</gene>
<comment type="caution">
    <text evidence="1">The sequence shown here is derived from an EMBL/GenBank/DDBJ whole genome shotgun (WGS) entry which is preliminary data.</text>
</comment>
<dbReference type="AlphaFoldDB" id="A0A4R5FB85"/>
<dbReference type="EMBL" id="SMLG01000002">
    <property type="protein sequence ID" value="TDE46052.1"/>
    <property type="molecule type" value="Genomic_DNA"/>
</dbReference>
<dbReference type="RefSeq" id="WP_131915401.1">
    <property type="nucleotide sequence ID" value="NZ_SMLG01000002.1"/>
</dbReference>
<proteinExistence type="predicted"/>
<dbReference type="OrthoDB" id="1364307at2"/>
<name>A0A4R5FB85_9FLAO</name>
<dbReference type="Proteomes" id="UP000294814">
    <property type="component" value="Unassembled WGS sequence"/>
</dbReference>
<accession>A0A4R5FB85</accession>
<reference evidence="1 2" key="1">
    <citation type="submission" date="2019-03" db="EMBL/GenBank/DDBJ databases">
        <title>Novel species of Flavobacterium.</title>
        <authorList>
            <person name="Liu Q."/>
            <person name="Xin Y.-H."/>
        </authorList>
    </citation>
    <scope>NUCLEOTIDE SEQUENCE [LARGE SCALE GENOMIC DNA]</scope>
    <source>
        <strain evidence="1 2">LB3P52</strain>
    </source>
</reference>
<evidence type="ECO:0000313" key="1">
    <source>
        <dbReference type="EMBL" id="TDE46052.1"/>
    </source>
</evidence>
<protein>
    <submittedName>
        <fullName evidence="1">Uncharacterized protein</fullName>
    </submittedName>
</protein>
<sequence length="81" mass="8763">MSTKRAFRKDVLQTKSLVKAGKVSATNALRASRALGLTVSFIENGVLYEELPDGTKIIIETIATAKESPFTLTKGMVLHAK</sequence>
<evidence type="ECO:0000313" key="2">
    <source>
        <dbReference type="Proteomes" id="UP000294814"/>
    </source>
</evidence>